<dbReference type="InterPro" id="IPR038980">
    <property type="entry name" value="ATM_plant"/>
</dbReference>
<accession>A0A6H0XJH7</accession>
<comment type="similarity">
    <text evidence="2">Belongs to the PI3/PI4-kinase family. ATM subfamily.</text>
</comment>
<evidence type="ECO:0000313" key="26">
    <source>
        <dbReference type="EMBL" id="QIW94679.1"/>
    </source>
</evidence>
<dbReference type="PANTHER" id="PTHR37079">
    <property type="entry name" value="SERINE/THREONINE-PROTEIN KINASE ATM"/>
    <property type="match status" value="1"/>
</dbReference>
<feature type="region of interest" description="Disordered" evidence="22">
    <location>
        <begin position="171"/>
        <end position="198"/>
    </location>
</feature>
<evidence type="ECO:0000256" key="22">
    <source>
        <dbReference type="SAM" id="MobiDB-lite"/>
    </source>
</evidence>
<sequence length="2901" mass="322956">MASQINLGDILNALEHGSIKTRSDNLQDLKHLLRHNLENNSLDPLDDRAYQSIFDTLVRVVSADRTTYITAKTATTKKTASGKLSVSADALRYVVGLSVRVIKSKTVRFVISHLLNSLTTTNGFLCEPLALDYVKSLKLLLNHRPHVEHFQRETWDTIVYECLHIIQDQPEATTDSDEQHDGIGSSRRSQAATARSGTRQRTMYDQVVDAIIGCLRSLTAASDIGLSTTAMEQMQSAIDFLNLDVASSNVNEDAFGLINNILTWATTENVKLITLTTPDLLSLVKRYWHLKLPSLKVELIILLVHIQPFVSSLALESDEPSDLRTEAKAVYDIVLKDYTRRAERDQLQLEDLRLETADSEDKDNILIRTNVFSLRCNRKGAEHNWAVLALLAKWTVFLSASSLQRCDSEDEGDTTRSRKRPRLTSELDELRAMLGEDNTASKITALQIATFLGQSVRLQAKLSKLLLLAIARCCIEENTNIASWAFLAAASLLGQCQGNVEFDSTLETIWQAATRALANSSICRASCHCMQVMLRLRLISPTATTELVQQFIAALDIAGPAILSDSSARLLQHILRIARTVLPGQADDLSLRVTAWITKKWTPSRFDVRAHLSSNDAYDMIDLRQLISSALNQGVTGSGTPVREWTAIGAALIQAAAHKDILGYLLLKDSDDVPTQYTSASTENIDSTVGHASLTAQTIILNHLLEDMPQAVDDFRTSFAQHARSLTTEACRTFCIACYIALFVSHDLKLADVRLSQRLRDLSNTLLRAIEDCASTSECSQDTINTILRLSIGALYRRTTDGSLVLATETRSATLIAQSVLRILDQRQRLDGHISQDFVQYSALALDTFESQDSRKSTQTPTDVSSISLDTNRYSIDALRCTISLHALILATLEDSALDAEHMPLLSKRVTEYFNTPSTMRVIAFQVLAQDMLQRLVLTQGTVHLLLSMASKQIISSYTYSRSTGALSAVLDFMVKSVHSWTDTSNRDLSNLGLDIYEWFVNLTLVNKVLEAPVQRKTADLLLAICRMNPDYGSQTTDMSARTSLFSLLRNGPISVQYYLAPRLTSIFKLYSVSIHDQIFDDLQSSLTVDTEWLEGITMRLYILAELGSTWHSLLRRCVYYIFETAGKVAPAAMYAQRCIARLTASLSLGSSVKLFALFSPQLLHTWLQSHRLESLPFAVFGYSSMEMFLSENQEEITAQLFLRQLPNDLAFMVSKLNCSTVELLSRAFDRVSAYAIGQDTTIVTAATGKGATTDNRLREALGKDRYKRLMLNNHGAIIGRILLATNRAESDEKWLDKTDLHGTAAVAVSEMKRYSQSTRPLPPSDEPAFTSKYLLHQLERLARRIGETKIYGLWTAASYTLASQILFDNTNDALGSIHSCAVIQKLRLLIALAGPTPLEGFPLEHTLRLLLPFVDDEQCADDVIGIMHYLLTRSVAYLSEHWTSLWSVSIHVVLRLAKHETISQQTPTQTSQQRETLLRMQKFRSWLLRYLESITPTLPTELQTDAKIVSDGLARSALPGNARAGSAESTLMLFLLRQEANTQGLLDPEDVREAMKFLASGFELPLTYAEDCLGDDSQALMYANKLWTVSRERSMDEGFVTWAALVAGRAFAASGSAQIFVTPSNRRDIPTVPQDAPKKHSSQRIIAELLHTSMRSSQAETVSVALSTMRACMANAKSDAERLEFQSFFPTSIVDVVVNTSSQYHRASATLPNPSLHDRRRHLQDVLAVAASAAVDDWFTSVALAICSLSQGSSFLKGLLLLLNHDSNAARALLPSMIHLVLIEDNDTAATLRECLSVSVQAHLSTHDDLLLPKQRFLIEMLLYLLNRVYPGEGTPLDRLKWLDCDYMIAAECADSCHMPTTALMLAEMARTIMPVDRRASSRASLTTQSARSISNELLLSIFQQVSEPDSYYGVEQPASLQSFLERSEYEGNAFQALLSRSAQLDDHLRTTHGLKTVDTSNMMGTLSSLNLDSLTFTLARATPANTDTCAAVMLDTARVLQQWDINISEEQGGESNALYRAFHVLNHASARPTYINALKGLLLAHVKQFTAGSRLSLKWASALSSMNEIMKVATDFDAIGSSRLCDLLHQGNTWMELADFDSLQTLIRSRSTIAGVLSGNKSMLESLQLSSGQVKLHEAKALVMLSDLARKHDRNELAMSAAWQLNSLANTDLSLTTMAQREIASVLSGVGESAASIAILRGLAKSTGSDAQAVQAGLLSQIGQQLADARLETPSEILQNYLKPSIEQLQSQTGIEAGKVFYTFAAFCDAQLQNPDALADFQRLTRLRQAKHDEATQLRAHVTSLKRTDPDYKAQKRNYERAMQWFEIDNEEYTKARNTREIFAEQSLKNYIHTLRACDKHDLCVLRLFALWLEYSDVRQTQATVTNHLAEVPTWKFVLLMNQLMSRLKGDGSPFDKTLLALLQSVCRDHPYHTVHHLYAARKFPGDDQASEIRRSAAETLCRDLAKDKRNGEIIRRMLKADSMYKMLAQEPRDGKNNGQYPIGESLAASKIDRHAPKEQVPSATIELALQPDGIYKNVPVITRFGRELTIMTGLSAPKVLTVYSSDGKHCKQLFKGGNDDLRQDAIMEQVFGEVSKMLRNHKASRQRNLQVRTYKVIPLTNRAGIIEFVPNSITINDFLQPAHKKYYPSSMKVQDARQKISAVEKQSTETRVKEFRKVCEQMPPVMRHFFFERFRDPDEWFAKRTAYTRTTAAISMLGQVLGLGDRHCQNILLDEHSGEVIHIDLGVAFEAGRVLPIPELVPFRLTRDIVDGMGVTGTEGIFKRCAEFTLDALRKDKDGIMTLLNVLRYDPLYSWTLSPVKAKRMQQHEGETNGTTGTGHFVSNKTESEAGEAERALSIVEKKLGNALSTAASVSEMIQQASDDRNLATLFGGWAAFF</sequence>
<evidence type="ECO:0000256" key="15">
    <source>
        <dbReference type="ARBA" id="ARBA00030020"/>
    </source>
</evidence>
<evidence type="ECO:0000256" key="11">
    <source>
        <dbReference type="ARBA" id="ARBA00022777"/>
    </source>
</evidence>
<evidence type="ECO:0000256" key="20">
    <source>
        <dbReference type="ARBA" id="ARBA00048679"/>
    </source>
</evidence>
<evidence type="ECO:0000256" key="9">
    <source>
        <dbReference type="ARBA" id="ARBA00022741"/>
    </source>
</evidence>
<keyword evidence="27" id="KW-1185">Reference proteome</keyword>
<feature type="coiled-coil region" evidence="21">
    <location>
        <begin position="335"/>
        <end position="362"/>
    </location>
</feature>
<comment type="subunit">
    <text evidence="3">Associates with DNA double-strand breaks.</text>
</comment>
<evidence type="ECO:0000256" key="8">
    <source>
        <dbReference type="ARBA" id="ARBA00022679"/>
    </source>
</evidence>
<dbReference type="Pfam" id="PF00454">
    <property type="entry name" value="PI3_PI4_kinase"/>
    <property type="match status" value="1"/>
</dbReference>
<comment type="catalytic activity">
    <reaction evidence="19">
        <text>L-threonyl-[protein] + ATP = O-phospho-L-threonyl-[protein] + ADP + H(+)</text>
        <dbReference type="Rhea" id="RHEA:46608"/>
        <dbReference type="Rhea" id="RHEA-COMP:11060"/>
        <dbReference type="Rhea" id="RHEA-COMP:11605"/>
        <dbReference type="ChEBI" id="CHEBI:15378"/>
        <dbReference type="ChEBI" id="CHEBI:30013"/>
        <dbReference type="ChEBI" id="CHEBI:30616"/>
        <dbReference type="ChEBI" id="CHEBI:61977"/>
        <dbReference type="ChEBI" id="CHEBI:456216"/>
        <dbReference type="EC" id="2.7.11.1"/>
    </reaction>
</comment>
<dbReference type="Gene3D" id="1.10.1070.11">
    <property type="entry name" value="Phosphatidylinositol 3-/4-kinase, catalytic domain"/>
    <property type="match status" value="1"/>
</dbReference>
<evidence type="ECO:0000256" key="13">
    <source>
        <dbReference type="ARBA" id="ARBA00023242"/>
    </source>
</evidence>
<dbReference type="InterPro" id="IPR011009">
    <property type="entry name" value="Kinase-like_dom_sf"/>
</dbReference>
<evidence type="ECO:0000259" key="25">
    <source>
        <dbReference type="PROSITE" id="PS51190"/>
    </source>
</evidence>
<dbReference type="InterPro" id="IPR021668">
    <property type="entry name" value="TAN"/>
</dbReference>
<dbReference type="SMART" id="SM01343">
    <property type="entry name" value="FATC"/>
    <property type="match status" value="1"/>
</dbReference>
<dbReference type="PROSITE" id="PS50290">
    <property type="entry name" value="PI3_4_KINASE_3"/>
    <property type="match status" value="1"/>
</dbReference>
<name>A0A6H0XJH7_9PEZI</name>
<evidence type="ECO:0000256" key="12">
    <source>
        <dbReference type="ARBA" id="ARBA00022840"/>
    </source>
</evidence>
<feature type="domain" description="FATC" evidence="25">
    <location>
        <begin position="2869"/>
        <end position="2901"/>
    </location>
</feature>
<keyword evidence="9" id="KW-0547">Nucleotide-binding</keyword>
<comment type="subcellular location">
    <subcellularLocation>
        <location evidence="1">Nucleus</location>
    </subcellularLocation>
</comment>
<dbReference type="InterPro" id="IPR044107">
    <property type="entry name" value="PIKKc_ATM"/>
</dbReference>
<evidence type="ECO:0000259" key="23">
    <source>
        <dbReference type="PROSITE" id="PS50290"/>
    </source>
</evidence>
<dbReference type="SMART" id="SM01342">
    <property type="entry name" value="TAN"/>
    <property type="match status" value="1"/>
</dbReference>
<evidence type="ECO:0000313" key="27">
    <source>
        <dbReference type="Proteomes" id="UP000503462"/>
    </source>
</evidence>
<dbReference type="PROSITE" id="PS00915">
    <property type="entry name" value="PI3_4_KINASE_1"/>
    <property type="match status" value="1"/>
</dbReference>
<feature type="domain" description="PI3K/PI4K catalytic" evidence="23">
    <location>
        <begin position="2547"/>
        <end position="2857"/>
    </location>
</feature>
<dbReference type="InterPro" id="IPR003152">
    <property type="entry name" value="FATC_dom"/>
</dbReference>
<dbReference type="Pfam" id="PF02260">
    <property type="entry name" value="FATC"/>
    <property type="match status" value="1"/>
</dbReference>
<feature type="compositionally biased region" description="Low complexity" evidence="22">
    <location>
        <begin position="184"/>
        <end position="198"/>
    </location>
</feature>
<dbReference type="SMART" id="SM00146">
    <property type="entry name" value="PI3Kc"/>
    <property type="match status" value="1"/>
</dbReference>
<evidence type="ECO:0000256" key="3">
    <source>
        <dbReference type="ARBA" id="ARBA00011370"/>
    </source>
</evidence>
<evidence type="ECO:0000256" key="21">
    <source>
        <dbReference type="SAM" id="Coils"/>
    </source>
</evidence>
<dbReference type="GO" id="GO:0004674">
    <property type="term" value="F:protein serine/threonine kinase activity"/>
    <property type="evidence" value="ECO:0007669"/>
    <property type="project" value="UniProtKB-KW"/>
</dbReference>
<keyword evidence="8" id="KW-0808">Transferase</keyword>
<proteinExistence type="inferred from homology"/>
<evidence type="ECO:0000256" key="1">
    <source>
        <dbReference type="ARBA" id="ARBA00004123"/>
    </source>
</evidence>
<feature type="domain" description="FAT" evidence="24">
    <location>
        <begin position="1850"/>
        <end position="2446"/>
    </location>
</feature>
<keyword evidence="11" id="KW-0418">Kinase</keyword>
<reference evidence="26 27" key="1">
    <citation type="journal article" date="2016" name="Sci. Rep.">
        <title>Peltaster fructicola genome reveals evolution from an invasive phytopathogen to an ectophytic parasite.</title>
        <authorList>
            <person name="Xu C."/>
            <person name="Chen H."/>
            <person name="Gleason M.L."/>
            <person name="Xu J.R."/>
            <person name="Liu H."/>
            <person name="Zhang R."/>
            <person name="Sun G."/>
        </authorList>
    </citation>
    <scope>NUCLEOTIDE SEQUENCE [LARGE SCALE GENOMIC DNA]</scope>
    <source>
        <strain evidence="26 27">LNHT1506</strain>
    </source>
</reference>
<dbReference type="GO" id="GO:0006281">
    <property type="term" value="P:DNA repair"/>
    <property type="evidence" value="ECO:0007669"/>
    <property type="project" value="InterPro"/>
</dbReference>
<keyword evidence="13" id="KW-0539">Nucleus</keyword>
<dbReference type="GO" id="GO:0005524">
    <property type="term" value="F:ATP binding"/>
    <property type="evidence" value="ECO:0007669"/>
    <property type="project" value="UniProtKB-KW"/>
</dbReference>
<evidence type="ECO:0000256" key="14">
    <source>
        <dbReference type="ARBA" id="ARBA00025079"/>
    </source>
</evidence>
<dbReference type="CDD" id="cd05171">
    <property type="entry name" value="PIKKc_ATM"/>
    <property type="match status" value="1"/>
</dbReference>
<dbReference type="PANTHER" id="PTHR37079:SF4">
    <property type="entry name" value="SERINE_THREONINE-PROTEIN KINASE ATM"/>
    <property type="match status" value="1"/>
</dbReference>
<evidence type="ECO:0000256" key="6">
    <source>
        <dbReference type="ARBA" id="ARBA00020288"/>
    </source>
</evidence>
<evidence type="ECO:0000256" key="5">
    <source>
        <dbReference type="ARBA" id="ARBA00014619"/>
    </source>
</evidence>
<dbReference type="InterPro" id="IPR014009">
    <property type="entry name" value="PIK_FAT"/>
</dbReference>
<dbReference type="EMBL" id="CP051139">
    <property type="protein sequence ID" value="QIW94679.1"/>
    <property type="molecule type" value="Genomic_DNA"/>
</dbReference>
<evidence type="ECO:0000256" key="10">
    <source>
        <dbReference type="ARBA" id="ARBA00022763"/>
    </source>
</evidence>
<keyword evidence="12" id="KW-0067">ATP-binding</keyword>
<evidence type="ECO:0000256" key="17">
    <source>
        <dbReference type="ARBA" id="ARBA00031460"/>
    </source>
</evidence>
<dbReference type="InterPro" id="IPR018936">
    <property type="entry name" value="PI3/4_kinase_CS"/>
</dbReference>
<organism evidence="26 27">
    <name type="scientific">Peltaster fructicola</name>
    <dbReference type="NCBI Taxonomy" id="286661"/>
    <lineage>
        <taxon>Eukaryota</taxon>
        <taxon>Fungi</taxon>
        <taxon>Dikarya</taxon>
        <taxon>Ascomycota</taxon>
        <taxon>Pezizomycotina</taxon>
        <taxon>Dothideomycetes</taxon>
        <taxon>Dothideomycetes incertae sedis</taxon>
        <taxon>Peltaster</taxon>
    </lineage>
</organism>
<dbReference type="InterPro" id="IPR000403">
    <property type="entry name" value="PI3/4_kinase_cat_dom"/>
</dbReference>
<gene>
    <name evidence="26" type="ORF">AMS68_000197</name>
</gene>
<dbReference type="OrthoDB" id="381190at2759"/>
<protein>
    <recommendedName>
        <fullName evidence="5">Serine/threonine-protein kinase TEL1</fullName>
        <ecNumber evidence="4">2.7.11.1</ecNumber>
    </recommendedName>
    <alternativeName>
        <fullName evidence="15">ATM homolog</fullName>
    </alternativeName>
    <alternativeName>
        <fullName evidence="17 18">DNA-damage checkpoint kinase TEL1</fullName>
    </alternativeName>
    <alternativeName>
        <fullName evidence="6">Serine/threonine-protein kinase tel1</fullName>
    </alternativeName>
    <alternativeName>
        <fullName evidence="16">Telomere length regulation protein 1</fullName>
    </alternativeName>
</protein>
<dbReference type="EC" id="2.7.11.1" evidence="4"/>
<evidence type="ECO:0000256" key="18">
    <source>
        <dbReference type="ARBA" id="ARBA00032467"/>
    </source>
</evidence>
<dbReference type="GO" id="GO:0005634">
    <property type="term" value="C:nucleus"/>
    <property type="evidence" value="ECO:0007669"/>
    <property type="project" value="UniProtKB-SubCell"/>
</dbReference>
<dbReference type="InterPro" id="IPR036940">
    <property type="entry name" value="PI3/4_kinase_cat_sf"/>
</dbReference>
<keyword evidence="7" id="KW-0723">Serine/threonine-protein kinase</keyword>
<evidence type="ECO:0000256" key="7">
    <source>
        <dbReference type="ARBA" id="ARBA00022527"/>
    </source>
</evidence>
<comment type="function">
    <text evidence="14">Serine/threonine protein kinase which activates checkpoint signaling upon genotoxic stresses such as ionizing radiation (IR), ultraviolet light (UV), or DNA replication stalling, thereby acting as a DNA damage sensor. Recognizes the substrate consensus sequence [ST]-Q. Phosphorylates histone H2A to form H2AS128ph (gamma-H2A) at sites of DNA damage, involved in the regulation of DNA damage response mechanism. Required for the control of telomere length and genome stability.</text>
</comment>
<evidence type="ECO:0000259" key="24">
    <source>
        <dbReference type="PROSITE" id="PS51189"/>
    </source>
</evidence>
<keyword evidence="10" id="KW-0227">DNA damage</keyword>
<evidence type="ECO:0000256" key="4">
    <source>
        <dbReference type="ARBA" id="ARBA00012513"/>
    </source>
</evidence>
<dbReference type="PROSITE" id="PS51189">
    <property type="entry name" value="FAT"/>
    <property type="match status" value="1"/>
</dbReference>
<evidence type="ECO:0000256" key="19">
    <source>
        <dbReference type="ARBA" id="ARBA00047899"/>
    </source>
</evidence>
<dbReference type="Pfam" id="PF11640">
    <property type="entry name" value="TAN"/>
    <property type="match status" value="1"/>
</dbReference>
<dbReference type="Gene3D" id="3.30.1010.10">
    <property type="entry name" value="Phosphatidylinositol 3-kinase Catalytic Subunit, Chain A, domain 4"/>
    <property type="match status" value="1"/>
</dbReference>
<keyword evidence="21" id="KW-0175">Coiled coil</keyword>
<evidence type="ECO:0000256" key="2">
    <source>
        <dbReference type="ARBA" id="ARBA00010769"/>
    </source>
</evidence>
<comment type="catalytic activity">
    <reaction evidence="20">
        <text>L-seryl-[protein] + ATP = O-phospho-L-seryl-[protein] + ADP + H(+)</text>
        <dbReference type="Rhea" id="RHEA:17989"/>
        <dbReference type="Rhea" id="RHEA-COMP:9863"/>
        <dbReference type="Rhea" id="RHEA-COMP:11604"/>
        <dbReference type="ChEBI" id="CHEBI:15378"/>
        <dbReference type="ChEBI" id="CHEBI:29999"/>
        <dbReference type="ChEBI" id="CHEBI:30616"/>
        <dbReference type="ChEBI" id="CHEBI:83421"/>
        <dbReference type="ChEBI" id="CHEBI:456216"/>
        <dbReference type="EC" id="2.7.11.1"/>
    </reaction>
</comment>
<dbReference type="GO" id="GO:0035556">
    <property type="term" value="P:intracellular signal transduction"/>
    <property type="evidence" value="ECO:0007669"/>
    <property type="project" value="UniProtKB-ARBA"/>
</dbReference>
<dbReference type="SUPFAM" id="SSF56112">
    <property type="entry name" value="Protein kinase-like (PK-like)"/>
    <property type="match status" value="1"/>
</dbReference>
<dbReference type="Proteomes" id="UP000503462">
    <property type="component" value="Chromosome 1"/>
</dbReference>
<evidence type="ECO:0000256" key="16">
    <source>
        <dbReference type="ARBA" id="ARBA00030222"/>
    </source>
</evidence>
<dbReference type="PROSITE" id="PS51190">
    <property type="entry name" value="FATC"/>
    <property type="match status" value="1"/>
</dbReference>